<evidence type="ECO:0000256" key="4">
    <source>
        <dbReference type="SAM" id="Phobius"/>
    </source>
</evidence>
<organism evidence="5">
    <name type="scientific">Symbiodinium +ssRNA virus TR74740 c13_g1_i1</name>
    <dbReference type="NCBI Taxonomy" id="1909298"/>
    <lineage>
        <taxon>Viruses</taxon>
        <taxon>Riboviria</taxon>
    </lineage>
</organism>
<keyword evidence="4" id="KW-0472">Membrane</keyword>
<dbReference type="SUPFAM" id="SSF56672">
    <property type="entry name" value="DNA/RNA polymerases"/>
    <property type="match status" value="1"/>
</dbReference>
<keyword evidence="4" id="KW-0812">Transmembrane</keyword>
<keyword evidence="1" id="KW-0808">Transferase</keyword>
<evidence type="ECO:0000256" key="3">
    <source>
        <dbReference type="SAM" id="MobiDB-lite"/>
    </source>
</evidence>
<accession>A0A1D5AJD2</accession>
<reference evidence="5" key="1">
    <citation type="journal article" date="2016" name="ISME J.">
        <title>Evidence for a role of viruses in the thermal sensitivity of coral photosymbionts.</title>
        <authorList>
            <person name="Levin R.A."/>
            <person name="Voolstra C.R."/>
            <person name="Weynberg K.D."/>
            <person name="van Oppen M.J."/>
        </authorList>
    </citation>
    <scope>NUCLEOTIDE SEQUENCE</scope>
    <source>
        <strain evidence="5">TR74740 c13_g1_i1</strain>
    </source>
</reference>
<proteinExistence type="predicted"/>
<evidence type="ECO:0000313" key="5">
    <source>
        <dbReference type="EMBL" id="AOG17585.1"/>
    </source>
</evidence>
<keyword evidence="4" id="KW-1133">Transmembrane helix</keyword>
<dbReference type="InterPro" id="IPR043502">
    <property type="entry name" value="DNA/RNA_pol_sf"/>
</dbReference>
<protein>
    <submittedName>
        <fullName evidence="5">Putative RNA-dependent RNA polymerase</fullName>
    </submittedName>
</protein>
<feature type="region of interest" description="Disordered" evidence="3">
    <location>
        <begin position="181"/>
        <end position="227"/>
    </location>
</feature>
<evidence type="ECO:0000256" key="2">
    <source>
        <dbReference type="ARBA" id="ARBA00022695"/>
    </source>
</evidence>
<keyword evidence="2" id="KW-0548">Nucleotidyltransferase</keyword>
<feature type="transmembrane region" description="Helical" evidence="4">
    <location>
        <begin position="63"/>
        <end position="88"/>
    </location>
</feature>
<name>A0A1D5AJD2_9VIRU</name>
<dbReference type="EMBL" id="KX538960">
    <property type="protein sequence ID" value="AOG17585.1"/>
    <property type="molecule type" value="Genomic_RNA"/>
</dbReference>
<sequence>MDSLSRFCVVISEPCPCCNKYELNHLRQQEKESEEAHWVYNVKVKTSCTRCGNRTWWERMELYFLWFMAALALYLYGFIYTLFVFLFACREYRKRYLLVYTFIQVPIPQNTVAVVERAIHASSVAEKGSAFRAHGTFVHHLSNMEADELTKQSLLAWAPICMLNFMFGRTGVSRSYAKGHPSVSAERRVDPPSETLTFKGNPDIEDGAMKGTQLNGDEYGEEKRVKGGDSYADERILARQIGPDLIPTETFQSTKGNLKAGLAKRVKPLPFVPKKDMIRRIERTVTALIVEVFPSQKIKKWREENCDVFELHSKKWSAERFRRAFEEALSDVSSKIEQEFQIKVNEALPAKGKAPRPIIQTGDKGQVMMLLPVKCFEELLFEYYEDASIKHLPKHEAMQRVAQHLRLPEGNIVEGDGSAWDACCNAGIRGMTENRILEHIIEVLGEDSQVPQGWMRNCLDDMKKNKIKGKAKVDNKKYVCPLKVQIEAIRQSGHRGTSAFNYLINLVGWLCVLCVEPAKMIRKKRYDGKLKLPTWYCSIHDNNWYQLKYSFEGDDSGLCTTEKLNAEEVEIAWKTLGFRMKLKYATDFFTFTGFDFLLKDGIPNGTFCPEIPRNIASSSWTTSSEAKAHPESINVIGAAAMLSRAENFKDCGPMSRYFAELGLAHVKISGDFGLDDSASLKLGIYPVDSVKDRLHELSGSASVPSSDMRLLCERTFGGFMREQEALLLSCAFDNPEAEEARYLIPAKLWDPDDFEQARR</sequence>
<dbReference type="GO" id="GO:0003968">
    <property type="term" value="F:RNA-directed RNA polymerase activity"/>
    <property type="evidence" value="ECO:0007669"/>
    <property type="project" value="UniProtKB-KW"/>
</dbReference>
<keyword evidence="5" id="KW-0696">RNA-directed RNA polymerase</keyword>
<evidence type="ECO:0000256" key="1">
    <source>
        <dbReference type="ARBA" id="ARBA00022679"/>
    </source>
</evidence>